<protein>
    <submittedName>
        <fullName evidence="3">SpoIID/LytB domain-containing protein</fullName>
    </submittedName>
</protein>
<evidence type="ECO:0000313" key="3">
    <source>
        <dbReference type="EMBL" id="HIX38817.1"/>
    </source>
</evidence>
<organism evidence="3 4">
    <name type="scientific">Candidatus Blautia pullistercoris</name>
    <dbReference type="NCBI Taxonomy" id="2838499"/>
    <lineage>
        <taxon>Bacteria</taxon>
        <taxon>Bacillati</taxon>
        <taxon>Bacillota</taxon>
        <taxon>Clostridia</taxon>
        <taxon>Lachnospirales</taxon>
        <taxon>Lachnospiraceae</taxon>
        <taxon>Blautia</taxon>
    </lineage>
</organism>
<dbReference type="GO" id="GO:0030435">
    <property type="term" value="P:sporulation resulting in formation of a cellular spore"/>
    <property type="evidence" value="ECO:0007669"/>
    <property type="project" value="InterPro"/>
</dbReference>
<keyword evidence="1" id="KW-1133">Transmembrane helix</keyword>
<name>A0A9D1VP08_9FIRM</name>
<evidence type="ECO:0000259" key="2">
    <source>
        <dbReference type="Pfam" id="PF08486"/>
    </source>
</evidence>
<dbReference type="AlphaFoldDB" id="A0A9D1VP08"/>
<sequence>MYKEKDSVVFLLLFFILLPYLMTVLILGRKACPLSREISLEEYVPAVTASQISWDYSKEAIKVQTVAARSNLYVQQDKAAENPLIQEAVSYIRKLDMNSFMLEKYQVFLEAARETRGQVLKENGEVKEIPYHAVSGGKTRDGAEILGEVYSYLSSADTSKDIDSPDYVKGCYFSKEELENKIQEHYTGFSFDEAGTVEVKTSDSAGYVLDIQIGNQEFQGEEIKAILDLPSSCFTVQKLEEEIRFLCRGQGHGMGISQYTVQQMSLEGKKYEEILSYFFPELRLESLN</sequence>
<evidence type="ECO:0000256" key="1">
    <source>
        <dbReference type="SAM" id="Phobius"/>
    </source>
</evidence>
<feature type="transmembrane region" description="Helical" evidence="1">
    <location>
        <begin position="7"/>
        <end position="28"/>
    </location>
</feature>
<dbReference type="EMBL" id="DXFG01000303">
    <property type="protein sequence ID" value="HIX38817.1"/>
    <property type="molecule type" value="Genomic_DNA"/>
</dbReference>
<keyword evidence="1" id="KW-0472">Membrane</keyword>
<proteinExistence type="predicted"/>
<keyword evidence="1" id="KW-0812">Transmembrane</keyword>
<dbReference type="Pfam" id="PF08486">
    <property type="entry name" value="SpoIID"/>
    <property type="match status" value="1"/>
</dbReference>
<dbReference type="InterPro" id="IPR013693">
    <property type="entry name" value="SpoIID/LytB_N"/>
</dbReference>
<evidence type="ECO:0000313" key="4">
    <source>
        <dbReference type="Proteomes" id="UP000824230"/>
    </source>
</evidence>
<feature type="domain" description="Sporulation stage II protein D amidase enhancer LytB N-terminal" evidence="2">
    <location>
        <begin position="35"/>
        <end position="120"/>
    </location>
</feature>
<reference evidence="3" key="2">
    <citation type="submission" date="2021-04" db="EMBL/GenBank/DDBJ databases">
        <authorList>
            <person name="Gilroy R."/>
        </authorList>
    </citation>
    <scope>NUCLEOTIDE SEQUENCE</scope>
    <source>
        <strain evidence="3">ChiHjej12B11-1927</strain>
    </source>
</reference>
<comment type="caution">
    <text evidence="3">The sequence shown here is derived from an EMBL/GenBank/DDBJ whole genome shotgun (WGS) entry which is preliminary data.</text>
</comment>
<reference evidence="3" key="1">
    <citation type="journal article" date="2021" name="PeerJ">
        <title>Extensive microbial diversity within the chicken gut microbiome revealed by metagenomics and culture.</title>
        <authorList>
            <person name="Gilroy R."/>
            <person name="Ravi A."/>
            <person name="Getino M."/>
            <person name="Pursley I."/>
            <person name="Horton D.L."/>
            <person name="Alikhan N.F."/>
            <person name="Baker D."/>
            <person name="Gharbi K."/>
            <person name="Hall N."/>
            <person name="Watson M."/>
            <person name="Adriaenssens E.M."/>
            <person name="Foster-Nyarko E."/>
            <person name="Jarju S."/>
            <person name="Secka A."/>
            <person name="Antonio M."/>
            <person name="Oren A."/>
            <person name="Chaudhuri R.R."/>
            <person name="La Ragione R."/>
            <person name="Hildebrand F."/>
            <person name="Pallen M.J."/>
        </authorList>
    </citation>
    <scope>NUCLEOTIDE SEQUENCE</scope>
    <source>
        <strain evidence="3">ChiHjej12B11-1927</strain>
    </source>
</reference>
<dbReference type="InterPro" id="IPR013486">
    <property type="entry name" value="SpoIID/LytB"/>
</dbReference>
<dbReference type="NCBIfam" id="TIGR02669">
    <property type="entry name" value="SpoIID_LytB"/>
    <property type="match status" value="1"/>
</dbReference>
<dbReference type="Proteomes" id="UP000824230">
    <property type="component" value="Unassembled WGS sequence"/>
</dbReference>
<gene>
    <name evidence="3" type="ORF">H9738_13280</name>
</gene>
<accession>A0A9D1VP08</accession>